<gene>
    <name evidence="4" type="ORF">Apau_0771</name>
</gene>
<accession>E3CVE3</accession>
<dbReference type="PaxDb" id="584708-Apau_0771"/>
<dbReference type="HAMAP" id="MF_00245">
    <property type="entry name" value="UPF0122"/>
    <property type="match status" value="1"/>
</dbReference>
<evidence type="ECO:0000256" key="3">
    <source>
        <dbReference type="HAMAP-Rule" id="MF_00245"/>
    </source>
</evidence>
<sequence length="120" mass="13842">MEPEKRLEERLRMGRLYDRYGALLTPKQREACDLVLLQDWSLAEAASALGVTRQGIHDLIQRSREHLEEAEAALGFLKERQKLHRALADLVGRHREELPEPFVRELFVLIEPEEGDSADV</sequence>
<dbReference type="AlphaFoldDB" id="E3CVE3"/>
<dbReference type="HOGENOM" id="CLU_129218_0_2_0"/>
<dbReference type="InterPro" id="IPR036388">
    <property type="entry name" value="WH-like_DNA-bd_sf"/>
</dbReference>
<evidence type="ECO:0000313" key="5">
    <source>
        <dbReference type="Proteomes" id="UP000005096"/>
    </source>
</evidence>
<protein>
    <recommendedName>
        <fullName evidence="3">UPF0122 protein Apau_0771</fullName>
    </recommendedName>
</protein>
<dbReference type="PANTHER" id="PTHR40083">
    <property type="entry name" value="UPF0122 PROTEIN CBO2450/CLC_2298"/>
    <property type="match status" value="1"/>
</dbReference>
<dbReference type="InterPro" id="IPR013324">
    <property type="entry name" value="RNA_pol_sigma_r3/r4-like"/>
</dbReference>
<dbReference type="InterPro" id="IPR007394">
    <property type="entry name" value="UPF0122"/>
</dbReference>
<keyword evidence="5" id="KW-1185">Reference proteome</keyword>
<comment type="function">
    <text evidence="2 3">Might take part in the signal recognition particle (SRP) pathway. This is inferred from the conservation of its genetic proximity to ftsY/ffh. May be a regulatory protein.</text>
</comment>
<dbReference type="RefSeq" id="WP_006300366.1">
    <property type="nucleotide sequence ID" value="NZ_CM001022.1"/>
</dbReference>
<dbReference type="STRING" id="584708.Apau_0771"/>
<dbReference type="Pfam" id="PF04297">
    <property type="entry name" value="UPF0122"/>
    <property type="match status" value="1"/>
</dbReference>
<reference evidence="4 5" key="1">
    <citation type="journal article" date="2010" name="Stand. Genomic Sci.">
        <title>Non-contiguous finished genome sequence of Aminomonas paucivorans type strain (GLU-3).</title>
        <authorList>
            <person name="Pitluck S."/>
            <person name="Yasawong M."/>
            <person name="Held B."/>
            <person name="Lapidus A."/>
            <person name="Nolan M."/>
            <person name="Copeland A."/>
            <person name="Lucas S."/>
            <person name="Del Rio T.G."/>
            <person name="Tice H."/>
            <person name="Cheng J.F."/>
            <person name="Chertkov O."/>
            <person name="Goodwin L."/>
            <person name="Tapia R."/>
            <person name="Han C."/>
            <person name="Liolios K."/>
            <person name="Ivanova N."/>
            <person name="Mavromatis K."/>
            <person name="Ovchinnikova G."/>
            <person name="Pati A."/>
            <person name="Chen A."/>
            <person name="Palaniappan K."/>
            <person name="Land M."/>
            <person name="Hauser L."/>
            <person name="Chang Y.J."/>
            <person name="Jeffries C.D."/>
            <person name="Pukall R."/>
            <person name="Spring S."/>
            <person name="Rohde M."/>
            <person name="Sikorski J."/>
            <person name="Goker M."/>
            <person name="Woyke T."/>
            <person name="Bristow J."/>
            <person name="Eisen J.A."/>
            <person name="Markowitz V."/>
            <person name="Hugenholtz P."/>
            <person name="Kyrpides N.C."/>
            <person name="Klenk H.P."/>
        </authorList>
    </citation>
    <scope>NUCLEOTIDE SEQUENCE [LARGE SCALE GENOMIC DNA]</scope>
    <source>
        <strain evidence="4 5">DSM 12260</strain>
    </source>
</reference>
<dbReference type="PANTHER" id="PTHR40083:SF1">
    <property type="entry name" value="UPF0122 PROTEIN YLXM"/>
    <property type="match status" value="1"/>
</dbReference>
<proteinExistence type="inferred from homology"/>
<evidence type="ECO:0000256" key="1">
    <source>
        <dbReference type="ARBA" id="ARBA00008720"/>
    </source>
</evidence>
<evidence type="ECO:0000313" key="4">
    <source>
        <dbReference type="EMBL" id="EFQ23199.1"/>
    </source>
</evidence>
<name>E3CVE3_9BACT</name>
<dbReference type="eggNOG" id="COG2739">
    <property type="taxonomic scope" value="Bacteria"/>
</dbReference>
<dbReference type="SUPFAM" id="SSF88659">
    <property type="entry name" value="Sigma3 and sigma4 domains of RNA polymerase sigma factors"/>
    <property type="match status" value="1"/>
</dbReference>
<organism evidence="4 5">
    <name type="scientific">Aminomonas paucivorans DSM 12260</name>
    <dbReference type="NCBI Taxonomy" id="584708"/>
    <lineage>
        <taxon>Bacteria</taxon>
        <taxon>Thermotogati</taxon>
        <taxon>Synergistota</taxon>
        <taxon>Synergistia</taxon>
        <taxon>Synergistales</taxon>
        <taxon>Synergistaceae</taxon>
        <taxon>Aminomonas</taxon>
    </lineage>
</organism>
<evidence type="ECO:0000256" key="2">
    <source>
        <dbReference type="ARBA" id="ARBA00024764"/>
    </source>
</evidence>
<dbReference type="Gene3D" id="1.10.10.10">
    <property type="entry name" value="Winged helix-like DNA-binding domain superfamily/Winged helix DNA-binding domain"/>
    <property type="match status" value="1"/>
</dbReference>
<dbReference type="EMBL" id="CM001022">
    <property type="protein sequence ID" value="EFQ23199.1"/>
    <property type="molecule type" value="Genomic_DNA"/>
</dbReference>
<comment type="similarity">
    <text evidence="1 3">Belongs to the UPF0122 family.</text>
</comment>
<dbReference type="Proteomes" id="UP000005096">
    <property type="component" value="Chromosome"/>
</dbReference>